<evidence type="ECO:0000313" key="18">
    <source>
        <dbReference type="Proteomes" id="UP000318571"/>
    </source>
</evidence>
<evidence type="ECO:0000256" key="9">
    <source>
        <dbReference type="ARBA" id="ARBA00023152"/>
    </source>
</evidence>
<dbReference type="AlphaFoldDB" id="A0A553PLL1"/>
<dbReference type="PANTHER" id="PTHR19443:SF54">
    <property type="entry name" value="PHOSPHOTRANSFERASE"/>
    <property type="match status" value="1"/>
</dbReference>
<comment type="catalytic activity">
    <reaction evidence="10">
        <text>a D-hexose + ATP = a D-hexose 6-phosphate + ADP + H(+)</text>
        <dbReference type="Rhea" id="RHEA:22740"/>
        <dbReference type="ChEBI" id="CHEBI:4194"/>
        <dbReference type="ChEBI" id="CHEBI:15378"/>
        <dbReference type="ChEBI" id="CHEBI:30616"/>
        <dbReference type="ChEBI" id="CHEBI:229467"/>
        <dbReference type="ChEBI" id="CHEBI:456216"/>
        <dbReference type="EC" id="2.7.1.1"/>
    </reaction>
    <physiologicalReaction direction="left-to-right" evidence="10">
        <dbReference type="Rhea" id="RHEA:22741"/>
    </physiologicalReaction>
</comment>
<evidence type="ECO:0000256" key="5">
    <source>
        <dbReference type="ARBA" id="ARBA00022679"/>
    </source>
</evidence>
<dbReference type="Gene3D" id="3.30.420.40">
    <property type="match status" value="1"/>
</dbReference>
<evidence type="ECO:0000256" key="3">
    <source>
        <dbReference type="ARBA" id="ARBA00009225"/>
    </source>
</evidence>
<organism evidence="17 18">
    <name type="scientific">Tigriopus californicus</name>
    <name type="common">Marine copepod</name>
    <dbReference type="NCBI Taxonomy" id="6832"/>
    <lineage>
        <taxon>Eukaryota</taxon>
        <taxon>Metazoa</taxon>
        <taxon>Ecdysozoa</taxon>
        <taxon>Arthropoda</taxon>
        <taxon>Crustacea</taxon>
        <taxon>Multicrustacea</taxon>
        <taxon>Hexanauplia</taxon>
        <taxon>Copepoda</taxon>
        <taxon>Harpacticoida</taxon>
        <taxon>Harpacticidae</taxon>
        <taxon>Tigriopus</taxon>
    </lineage>
</organism>
<keyword evidence="9" id="KW-0324">Glycolysis</keyword>
<dbReference type="GO" id="GO:0005829">
    <property type="term" value="C:cytosol"/>
    <property type="evidence" value="ECO:0007669"/>
    <property type="project" value="TreeGrafter"/>
</dbReference>
<evidence type="ECO:0000256" key="11">
    <source>
        <dbReference type="ARBA" id="ARBA00047905"/>
    </source>
</evidence>
<dbReference type="SUPFAM" id="SSF53067">
    <property type="entry name" value="Actin-like ATPase domain"/>
    <property type="match status" value="2"/>
</dbReference>
<dbReference type="GO" id="GO:0001678">
    <property type="term" value="P:intracellular glucose homeostasis"/>
    <property type="evidence" value="ECO:0007669"/>
    <property type="project" value="InterPro"/>
</dbReference>
<dbReference type="Gene3D" id="3.40.140.10">
    <property type="entry name" value="Cytidine Deaminase, domain 2"/>
    <property type="match status" value="1"/>
</dbReference>
<dbReference type="GO" id="GO:0005739">
    <property type="term" value="C:mitochondrion"/>
    <property type="evidence" value="ECO:0007669"/>
    <property type="project" value="TreeGrafter"/>
</dbReference>
<sequence length="957" mass="105541">MSDDPASEGESGPTHPTAASQSPTGAAILNIPKVSIQGSSSESEDTPPTPTASGESGPAETAEGEAHPNATNQNDDDSIGEFDDGRSGKLTLGILLQEGIIEAGEGVMAIEYLGQTFKGDLMPVGKIRSQETGLVFNNPSAWAIYCKKIVNPAKKSGCGWASVKYKGRKMDHFKSQWTKLKAQRDAEEAERLASQEAQLAEDLRRGRQQLEKDLGAGLAPIIRHAQLSEKQPSDDLDIYVETDPFTDKARVQPFNMSVSASALLIIELHAQCHPVASTCGYLAGQWDINAHNLAITHAFPCLGMSDMAEPDRSAKIEFDIYNAIYRKHLVLVGWYKSCPSNLPKPLPTLRDVEAQLAHQVRLLGANDATYSPCIGMIFKPLGLNLSAAKSDCLAYWVVPPLETNPYDYGKPMMMAYTCIVDPCLSQDALDQIDRILEQRQDLIHQDPSLGLESRGLLESLGDSIKRKAPLDQQGLLWPYIYLYFPSVFRLNPFKMEVPTLKLTDNILCQRVNTFLSGFILDDQRSDQVRQIFESELDAGMKDGLEGSSLQMENTYVPDLINGTEEGQFLSLDLGGTNFRVILLELKAGKIVREEVRYYQVPEEKRLGQGEDLFDFLGICIYDFTDKLGLSQSCQSLALGFTFSFPMTQTAMNQGVLVSWTKSFNCPGVVGKDVVDLLNHSLAKVKPDSQKNLSIEVIAILNDTTGTLVKGAYDRPNTCIGLILGTGCNGAYFERSENVIRWHGGKYDCKNVIIDPEFGAFGDNGCLDFIKTKFDEAIDSASLLPQSFTYEKYFAGKYIGELARIVMVDMNKERLLFPCQDVEGLLIQDGFPSTMLTEVVEDNLNQSVERTITVLKKFSANCSPDDALIVQHICLVLSERAALLVGIPMAVFLRRMKTQEGLIAVTGSLYKCHPNLKARMEFFTRKYYPEWKGESFLSDDGSGKGAGLIAAIAKRLEL</sequence>
<evidence type="ECO:0000256" key="12">
    <source>
        <dbReference type="ARBA" id="ARBA00048160"/>
    </source>
</evidence>
<dbReference type="PROSITE" id="PS00378">
    <property type="entry name" value="HEXOKINASE_1"/>
    <property type="match status" value="1"/>
</dbReference>
<dbReference type="InterPro" id="IPR019807">
    <property type="entry name" value="Hexokinase_BS"/>
</dbReference>
<evidence type="ECO:0000259" key="16">
    <source>
        <dbReference type="Pfam" id="PF18755"/>
    </source>
</evidence>
<dbReference type="STRING" id="6832.A0A553PLL1"/>
<evidence type="ECO:0000259" key="15">
    <source>
        <dbReference type="Pfam" id="PF03727"/>
    </source>
</evidence>
<dbReference type="Pfam" id="PF03727">
    <property type="entry name" value="Hexokinase_2"/>
    <property type="match status" value="1"/>
</dbReference>
<comment type="pathway">
    <text evidence="2">Carbohydrate metabolism; hexose metabolism.</text>
</comment>
<dbReference type="Pfam" id="PF18755">
    <property type="entry name" value="RAMA"/>
    <property type="match status" value="1"/>
</dbReference>
<dbReference type="InterPro" id="IPR043129">
    <property type="entry name" value="ATPase_NBD"/>
</dbReference>
<evidence type="ECO:0000256" key="13">
    <source>
        <dbReference type="SAM" id="MobiDB-lite"/>
    </source>
</evidence>
<feature type="region of interest" description="Disordered" evidence="13">
    <location>
        <begin position="1"/>
        <end position="84"/>
    </location>
</feature>
<reference evidence="17 18" key="1">
    <citation type="journal article" date="2018" name="Nat. Ecol. Evol.">
        <title>Genomic signatures of mitonuclear coevolution across populations of Tigriopus californicus.</title>
        <authorList>
            <person name="Barreto F.S."/>
            <person name="Watson E.T."/>
            <person name="Lima T.G."/>
            <person name="Willett C.S."/>
            <person name="Edmands S."/>
            <person name="Li W."/>
            <person name="Burton R.S."/>
        </authorList>
    </citation>
    <scope>NUCLEOTIDE SEQUENCE [LARGE SCALE GENOMIC DNA]</scope>
    <source>
        <strain evidence="17 18">San Diego</strain>
    </source>
</reference>
<dbReference type="Pfam" id="PF00349">
    <property type="entry name" value="Hexokinase_1"/>
    <property type="match status" value="1"/>
</dbReference>
<dbReference type="Gene3D" id="3.40.367.20">
    <property type="match status" value="1"/>
</dbReference>
<dbReference type="InterPro" id="IPR022672">
    <property type="entry name" value="Hexokinase_N"/>
</dbReference>
<feature type="domain" description="Hexokinase N-terminal" evidence="14">
    <location>
        <begin position="511"/>
        <end position="712"/>
    </location>
</feature>
<dbReference type="EMBL" id="VCGU01000003">
    <property type="protein sequence ID" value="TRY78568.1"/>
    <property type="molecule type" value="Genomic_DNA"/>
</dbReference>
<evidence type="ECO:0000256" key="10">
    <source>
        <dbReference type="ARBA" id="ARBA00044613"/>
    </source>
</evidence>
<keyword evidence="7" id="KW-0418">Kinase</keyword>
<name>A0A553PLL1_TIGCA</name>
<keyword evidence="18" id="KW-1185">Reference proteome</keyword>
<dbReference type="EC" id="2.7.1.1" evidence="4"/>
<dbReference type="GO" id="GO:0006096">
    <property type="term" value="P:glycolytic process"/>
    <property type="evidence" value="ECO:0007669"/>
    <property type="project" value="UniProtKB-UniPathway"/>
</dbReference>
<evidence type="ECO:0000256" key="8">
    <source>
        <dbReference type="ARBA" id="ARBA00022840"/>
    </source>
</evidence>
<dbReference type="UniPathway" id="UPA00109">
    <property type="reaction ID" value="UER00180"/>
</dbReference>
<dbReference type="GO" id="GO:0006006">
    <property type="term" value="P:glucose metabolic process"/>
    <property type="evidence" value="ECO:0007669"/>
    <property type="project" value="TreeGrafter"/>
</dbReference>
<proteinExistence type="inferred from homology"/>
<keyword evidence="5" id="KW-0808">Transferase</keyword>
<dbReference type="PROSITE" id="PS51748">
    <property type="entry name" value="HEXOKINASE_2"/>
    <property type="match status" value="1"/>
</dbReference>
<dbReference type="FunFam" id="3.30.420.40:FF:000805">
    <property type="entry name" value="Hexokinase-2"/>
    <property type="match status" value="1"/>
</dbReference>
<evidence type="ECO:0000259" key="14">
    <source>
        <dbReference type="Pfam" id="PF00349"/>
    </source>
</evidence>
<dbReference type="UniPathway" id="UPA00242"/>
<comment type="similarity">
    <text evidence="3">Belongs to the hexokinase family.</text>
</comment>
<evidence type="ECO:0000256" key="2">
    <source>
        <dbReference type="ARBA" id="ARBA00005028"/>
    </source>
</evidence>
<dbReference type="PRINTS" id="PR00475">
    <property type="entry name" value="HEXOKINASE"/>
</dbReference>
<keyword evidence="6" id="KW-0547">Nucleotide-binding</keyword>
<evidence type="ECO:0000256" key="4">
    <source>
        <dbReference type="ARBA" id="ARBA00012324"/>
    </source>
</evidence>
<gene>
    <name evidence="17" type="ORF">TCAL_06470</name>
</gene>
<protein>
    <recommendedName>
        <fullName evidence="4">hexokinase</fullName>
        <ecNumber evidence="4">2.7.1.1</ecNumber>
    </recommendedName>
</protein>
<dbReference type="GO" id="GO:0005536">
    <property type="term" value="F:D-glucose binding"/>
    <property type="evidence" value="ECO:0007669"/>
    <property type="project" value="InterPro"/>
</dbReference>
<dbReference type="GO" id="GO:0005524">
    <property type="term" value="F:ATP binding"/>
    <property type="evidence" value="ECO:0007669"/>
    <property type="project" value="UniProtKB-KW"/>
</dbReference>
<dbReference type="GO" id="GO:0004340">
    <property type="term" value="F:glucokinase activity"/>
    <property type="evidence" value="ECO:0007669"/>
    <property type="project" value="TreeGrafter"/>
</dbReference>
<dbReference type="InterPro" id="IPR001312">
    <property type="entry name" value="Hexokinase"/>
</dbReference>
<evidence type="ECO:0000256" key="6">
    <source>
        <dbReference type="ARBA" id="ARBA00022741"/>
    </source>
</evidence>
<comment type="catalytic activity">
    <reaction evidence="11">
        <text>D-fructose + ATP = D-fructose 6-phosphate + ADP + H(+)</text>
        <dbReference type="Rhea" id="RHEA:16125"/>
        <dbReference type="ChEBI" id="CHEBI:15378"/>
        <dbReference type="ChEBI" id="CHEBI:30616"/>
        <dbReference type="ChEBI" id="CHEBI:37721"/>
        <dbReference type="ChEBI" id="CHEBI:61527"/>
        <dbReference type="ChEBI" id="CHEBI:456216"/>
        <dbReference type="EC" id="2.7.1.1"/>
    </reaction>
    <physiologicalReaction direction="left-to-right" evidence="11">
        <dbReference type="Rhea" id="RHEA:16126"/>
    </physiologicalReaction>
</comment>
<comment type="caution">
    <text evidence="17">The sequence shown here is derived from an EMBL/GenBank/DDBJ whole genome shotgun (WGS) entry which is preliminary data.</text>
</comment>
<accession>A0A553PLL1</accession>
<comment type="pathway">
    <text evidence="1">Carbohydrate degradation; glycolysis; D-glyceraldehyde 3-phosphate and glycerone phosphate from D-glucose: step 1/4.</text>
</comment>
<dbReference type="InterPro" id="IPR040843">
    <property type="entry name" value="RAMA"/>
</dbReference>
<feature type="domain" description="Hexokinase C-terminal" evidence="15">
    <location>
        <begin position="719"/>
        <end position="951"/>
    </location>
</feature>
<dbReference type="InterPro" id="IPR022673">
    <property type="entry name" value="Hexokinase_C"/>
</dbReference>
<comment type="catalytic activity">
    <reaction evidence="12">
        <text>D-glucose + ATP = D-glucose 6-phosphate + ADP + H(+)</text>
        <dbReference type="Rhea" id="RHEA:17825"/>
        <dbReference type="ChEBI" id="CHEBI:4167"/>
        <dbReference type="ChEBI" id="CHEBI:15378"/>
        <dbReference type="ChEBI" id="CHEBI:30616"/>
        <dbReference type="ChEBI" id="CHEBI:61548"/>
        <dbReference type="ChEBI" id="CHEBI:456216"/>
        <dbReference type="EC" id="2.7.1.1"/>
    </reaction>
    <physiologicalReaction direction="left-to-right" evidence="12">
        <dbReference type="Rhea" id="RHEA:17826"/>
    </physiologicalReaction>
</comment>
<keyword evidence="8" id="KW-0067">ATP-binding</keyword>
<evidence type="ECO:0000256" key="7">
    <source>
        <dbReference type="ARBA" id="ARBA00022777"/>
    </source>
</evidence>
<evidence type="ECO:0000313" key="17">
    <source>
        <dbReference type="EMBL" id="TRY78568.1"/>
    </source>
</evidence>
<dbReference type="Proteomes" id="UP000318571">
    <property type="component" value="Chromosome 11"/>
</dbReference>
<dbReference type="PANTHER" id="PTHR19443">
    <property type="entry name" value="HEXOKINASE"/>
    <property type="match status" value="1"/>
</dbReference>
<evidence type="ECO:0000256" key="1">
    <source>
        <dbReference type="ARBA" id="ARBA00004888"/>
    </source>
</evidence>
<dbReference type="GO" id="GO:0008865">
    <property type="term" value="F:fructokinase activity"/>
    <property type="evidence" value="ECO:0007669"/>
    <property type="project" value="TreeGrafter"/>
</dbReference>
<feature type="domain" description="RAMA" evidence="16">
    <location>
        <begin position="86"/>
        <end position="179"/>
    </location>
</feature>